<evidence type="ECO:0008006" key="6">
    <source>
        <dbReference type="Google" id="ProtNLM"/>
    </source>
</evidence>
<feature type="transmembrane region" description="Helical" evidence="2">
    <location>
        <begin position="490"/>
        <end position="511"/>
    </location>
</feature>
<keyword evidence="2" id="KW-1133">Transmembrane helix</keyword>
<feature type="chain" id="PRO_5027950164" description="CARDB domain-containing protein" evidence="3">
    <location>
        <begin position="27"/>
        <end position="526"/>
    </location>
</feature>
<protein>
    <recommendedName>
        <fullName evidence="6">CARDB domain-containing protein</fullName>
    </recommendedName>
</protein>
<evidence type="ECO:0000256" key="1">
    <source>
        <dbReference type="SAM" id="MobiDB-lite"/>
    </source>
</evidence>
<keyword evidence="2" id="KW-0472">Membrane</keyword>
<dbReference type="InterPro" id="IPR013783">
    <property type="entry name" value="Ig-like_fold"/>
</dbReference>
<keyword evidence="3" id="KW-0732">Signal</keyword>
<dbReference type="InterPro" id="IPR036238">
    <property type="entry name" value="Transglutaminase_C_sf"/>
</dbReference>
<dbReference type="Proteomes" id="UP000586454">
    <property type="component" value="Unassembled WGS sequence"/>
</dbReference>
<dbReference type="Gene3D" id="2.60.40.10">
    <property type="entry name" value="Immunoglobulins"/>
    <property type="match status" value="2"/>
</dbReference>
<name>A0A6V6Y0C7_9FIRM</name>
<dbReference type="GO" id="GO:0003810">
    <property type="term" value="F:protein-glutamine gamma-glutamyltransferase activity"/>
    <property type="evidence" value="ECO:0007669"/>
    <property type="project" value="InterPro"/>
</dbReference>
<gene>
    <name evidence="4" type="ORF">PEPNEM18_00645</name>
</gene>
<feature type="compositionally biased region" description="Gly residues" evidence="1">
    <location>
        <begin position="176"/>
        <end position="197"/>
    </location>
</feature>
<accession>A0A6V6Y0C7</accession>
<evidence type="ECO:0000313" key="4">
    <source>
        <dbReference type="EMBL" id="CAC9925974.1"/>
    </source>
</evidence>
<sequence length="526" mass="55110">MKTRNKLILLTAAAMCLSQGSGIVEAAQNMGSIPPPKVEQGSHVPISILDFTDVTWPAPSEPGKDIPVRFSIVNNGTGPAKNILIRAESQDLGALVPKSTSNVNAKFFAPKQKETYCFTFRLTSNAEAKNYPIKLSVSYVDGTNGEVHETTQMLTVSSRGSSLSGGGSSAMPDLGDLGGSPSGGSSLGGGFSGGDIGDLGAPLPVTGTGSAPSGQTPTGANTPKVVIDSYTMDPVTAKAGEPFTLYFRIFNTNRKKQVKNIRVALSADAAEPVSLPSGSSGSEGAQAMAAAAGGSEGGSAFIPVGSSNTFHIESIKPRRSAEKEITLTTAPDTAAKTYSITATFEYEDGDGNPYTSTEVIGIPVVQSSVLEPGDLKVDKEGFVGEEMPLSFEFFNTGKSVLSNVMVKLRGNFDADTNTYFAGSVAPSSAETYDVNIIPTEKGEQKGEIVISYDDATGKRQEFVKPFVINVTDDMAGAEDEDESENKRPAWAIPLGLFSLAAIGGGVAFYVVKKRKQKESDDEDLMV</sequence>
<dbReference type="PANTHER" id="PTHR35902">
    <property type="entry name" value="S-LAYER DOMAIN-LIKE PROTEIN-RELATED"/>
    <property type="match status" value="1"/>
</dbReference>
<organism evidence="4 5">
    <name type="scientific">Aedoeadaptatus nemausensis</name>
    <dbReference type="NCBI Taxonomy" id="2582829"/>
    <lineage>
        <taxon>Bacteria</taxon>
        <taxon>Bacillati</taxon>
        <taxon>Bacillota</taxon>
        <taxon>Tissierellia</taxon>
        <taxon>Tissierellales</taxon>
        <taxon>Peptoniphilaceae</taxon>
        <taxon>Aedoeadaptatus</taxon>
    </lineage>
</organism>
<evidence type="ECO:0000313" key="5">
    <source>
        <dbReference type="Proteomes" id="UP000586454"/>
    </source>
</evidence>
<keyword evidence="2" id="KW-0812">Transmembrane</keyword>
<dbReference type="SUPFAM" id="SSF49309">
    <property type="entry name" value="Transglutaminase, two C-terminal domains"/>
    <property type="match status" value="1"/>
</dbReference>
<evidence type="ECO:0000256" key="2">
    <source>
        <dbReference type="SAM" id="Phobius"/>
    </source>
</evidence>
<feature type="compositionally biased region" description="Polar residues" evidence="1">
    <location>
        <begin position="207"/>
        <end position="221"/>
    </location>
</feature>
<dbReference type="AlphaFoldDB" id="A0A6V6Y0C7"/>
<feature type="signal peptide" evidence="3">
    <location>
        <begin position="1"/>
        <end position="26"/>
    </location>
</feature>
<reference evidence="4 5" key="1">
    <citation type="submission" date="2020-06" db="EMBL/GenBank/DDBJ databases">
        <authorList>
            <person name="Criscuolo A."/>
        </authorList>
    </citation>
    <scope>NUCLEOTIDE SEQUENCE [LARGE SCALE GENOMIC DNA]</scope>
    <source>
        <strain evidence="4">1804121828</strain>
    </source>
</reference>
<evidence type="ECO:0000256" key="3">
    <source>
        <dbReference type="SAM" id="SignalP"/>
    </source>
</evidence>
<dbReference type="EMBL" id="CAIJCS010000014">
    <property type="protein sequence ID" value="CAC9925974.1"/>
    <property type="molecule type" value="Genomic_DNA"/>
</dbReference>
<comment type="caution">
    <text evidence="4">The sequence shown here is derived from an EMBL/GenBank/DDBJ whole genome shotgun (WGS) entry which is preliminary data.</text>
</comment>
<keyword evidence="5" id="KW-1185">Reference proteome</keyword>
<feature type="region of interest" description="Disordered" evidence="1">
    <location>
        <begin position="155"/>
        <end position="222"/>
    </location>
</feature>
<dbReference type="RefSeq" id="WP_180499148.1">
    <property type="nucleotide sequence ID" value="NZ_CAIJCS010000014.1"/>
</dbReference>
<proteinExistence type="predicted"/>